<accession>A0ABY7GA03</accession>
<dbReference type="EMBL" id="CP111027">
    <property type="protein sequence ID" value="WAR29836.1"/>
    <property type="molecule type" value="Genomic_DNA"/>
</dbReference>
<feature type="non-terminal residue" evidence="1">
    <location>
        <position position="1"/>
    </location>
</feature>
<name>A0ABY7GA03_MYAAR</name>
<proteinExistence type="predicted"/>
<feature type="non-terminal residue" evidence="1">
    <location>
        <position position="264"/>
    </location>
</feature>
<sequence length="264" mass="29110">QGVFVSQNETGWDESSCTLAELDITCSDDGSCVVTNGSDFLINTNVPDNGFWIGFIKTWISYAYVGCNQVNVGFEYSVPTLGECRRTTGCQTFGIRNSTEGLRCKCASNNHVDSGICRSICEEADQYPCGDTTDTTMFSIYTIEKVPPSSHSQNNTNNCLLSYFARADFDWGSCNFNSSPALLCSDTNFLDQNQKAQAYTCLYQKWVTAVDECFVGNHFPATIQNNSTNPPVTFAYVEKINQTVYVRFANKTESRKSLCAGGKG</sequence>
<evidence type="ECO:0000313" key="2">
    <source>
        <dbReference type="Proteomes" id="UP001164746"/>
    </source>
</evidence>
<dbReference type="Proteomes" id="UP001164746">
    <property type="component" value="Chromosome 16"/>
</dbReference>
<keyword evidence="2" id="KW-1185">Reference proteome</keyword>
<evidence type="ECO:0000313" key="1">
    <source>
        <dbReference type="EMBL" id="WAR29836.1"/>
    </source>
</evidence>
<protein>
    <submittedName>
        <fullName evidence="1">Uncharacterized protein</fullName>
    </submittedName>
</protein>
<gene>
    <name evidence="1" type="ORF">MAR_003404</name>
</gene>
<organism evidence="1 2">
    <name type="scientific">Mya arenaria</name>
    <name type="common">Soft-shell clam</name>
    <dbReference type="NCBI Taxonomy" id="6604"/>
    <lineage>
        <taxon>Eukaryota</taxon>
        <taxon>Metazoa</taxon>
        <taxon>Spiralia</taxon>
        <taxon>Lophotrochozoa</taxon>
        <taxon>Mollusca</taxon>
        <taxon>Bivalvia</taxon>
        <taxon>Autobranchia</taxon>
        <taxon>Heteroconchia</taxon>
        <taxon>Euheterodonta</taxon>
        <taxon>Imparidentia</taxon>
        <taxon>Neoheterodontei</taxon>
        <taxon>Myida</taxon>
        <taxon>Myoidea</taxon>
        <taxon>Myidae</taxon>
        <taxon>Mya</taxon>
    </lineage>
</organism>
<reference evidence="1" key="1">
    <citation type="submission" date="2022-11" db="EMBL/GenBank/DDBJ databases">
        <title>Centuries of genome instability and evolution in soft-shell clam transmissible cancer (bioRxiv).</title>
        <authorList>
            <person name="Hart S.F.M."/>
            <person name="Yonemitsu M.A."/>
            <person name="Giersch R.M."/>
            <person name="Beal B.F."/>
            <person name="Arriagada G."/>
            <person name="Davis B.W."/>
            <person name="Ostrander E.A."/>
            <person name="Goff S.P."/>
            <person name="Metzger M.J."/>
        </authorList>
    </citation>
    <scope>NUCLEOTIDE SEQUENCE</scope>
    <source>
        <strain evidence="1">MELC-2E11</strain>
        <tissue evidence="1">Siphon/mantle</tissue>
    </source>
</reference>